<dbReference type="AlphaFoldDB" id="A0A4U5NVM4"/>
<protein>
    <submittedName>
        <fullName evidence="1">Uncharacterized protein</fullName>
    </submittedName>
</protein>
<name>A0A4U5NVM4_STECR</name>
<dbReference type="EMBL" id="AZBU02000003">
    <property type="protein sequence ID" value="TKR87264.1"/>
    <property type="molecule type" value="Genomic_DNA"/>
</dbReference>
<gene>
    <name evidence="1" type="ORF">L596_011688</name>
</gene>
<organism evidence="1 2">
    <name type="scientific">Steinernema carpocapsae</name>
    <name type="common">Entomopathogenic nematode</name>
    <dbReference type="NCBI Taxonomy" id="34508"/>
    <lineage>
        <taxon>Eukaryota</taxon>
        <taxon>Metazoa</taxon>
        <taxon>Ecdysozoa</taxon>
        <taxon>Nematoda</taxon>
        <taxon>Chromadorea</taxon>
        <taxon>Rhabditida</taxon>
        <taxon>Tylenchina</taxon>
        <taxon>Panagrolaimomorpha</taxon>
        <taxon>Strongyloidoidea</taxon>
        <taxon>Steinernematidae</taxon>
        <taxon>Steinernema</taxon>
    </lineage>
</organism>
<reference evidence="1 2" key="1">
    <citation type="journal article" date="2015" name="Genome Biol.">
        <title>Comparative genomics of Steinernema reveals deeply conserved gene regulatory networks.</title>
        <authorList>
            <person name="Dillman A.R."/>
            <person name="Macchietto M."/>
            <person name="Porter C.F."/>
            <person name="Rogers A."/>
            <person name="Williams B."/>
            <person name="Antoshechkin I."/>
            <person name="Lee M.M."/>
            <person name="Goodwin Z."/>
            <person name="Lu X."/>
            <person name="Lewis E.E."/>
            <person name="Goodrich-Blair H."/>
            <person name="Stock S.P."/>
            <person name="Adams B.J."/>
            <person name="Sternberg P.W."/>
            <person name="Mortazavi A."/>
        </authorList>
    </citation>
    <scope>NUCLEOTIDE SEQUENCE [LARGE SCALE GENOMIC DNA]</scope>
    <source>
        <strain evidence="1 2">ALL</strain>
    </source>
</reference>
<keyword evidence="2" id="KW-1185">Reference proteome</keyword>
<evidence type="ECO:0000313" key="1">
    <source>
        <dbReference type="EMBL" id="TKR87264.1"/>
    </source>
</evidence>
<evidence type="ECO:0000313" key="2">
    <source>
        <dbReference type="Proteomes" id="UP000298663"/>
    </source>
</evidence>
<reference evidence="1 2" key="2">
    <citation type="journal article" date="2019" name="G3 (Bethesda)">
        <title>Hybrid Assembly of the Genome of the Entomopathogenic Nematode Steinernema carpocapsae Identifies the X-Chromosome.</title>
        <authorList>
            <person name="Serra L."/>
            <person name="Macchietto M."/>
            <person name="Macias-Munoz A."/>
            <person name="McGill C.J."/>
            <person name="Rodriguez I.M."/>
            <person name="Rodriguez B."/>
            <person name="Murad R."/>
            <person name="Mortazavi A."/>
        </authorList>
    </citation>
    <scope>NUCLEOTIDE SEQUENCE [LARGE SCALE GENOMIC DNA]</scope>
    <source>
        <strain evidence="1 2">ALL</strain>
    </source>
</reference>
<proteinExistence type="predicted"/>
<sequence>MVVLITSILSCRGTEMTHLSFLLIYEQHFTAKIMIHRPYLSFFPFRSGATKFPQSQSASFSANLSRFYSFLRTA</sequence>
<dbReference type="Proteomes" id="UP000298663">
    <property type="component" value="Unassembled WGS sequence"/>
</dbReference>
<comment type="caution">
    <text evidence="1">The sequence shown here is derived from an EMBL/GenBank/DDBJ whole genome shotgun (WGS) entry which is preliminary data.</text>
</comment>
<accession>A0A4U5NVM4</accession>